<evidence type="ECO:0000313" key="2">
    <source>
        <dbReference type="Proteomes" id="UP001439875"/>
    </source>
</evidence>
<accession>A0ACC6SCE5</accession>
<comment type="caution">
    <text evidence="1">The sequence shown here is derived from an EMBL/GenBank/DDBJ whole genome shotgun (WGS) entry which is preliminary data.</text>
</comment>
<sequence>MKVERIYSEEISFMEIYKNIINQKIDSILKEYNSKKSNLIAPKDSKMGRAKS</sequence>
<name>A0ACC6SCE5_9BACI</name>
<dbReference type="Proteomes" id="UP001439875">
    <property type="component" value="Unassembled WGS sequence"/>
</dbReference>
<reference evidence="1" key="1">
    <citation type="submission" date="2024-03" db="EMBL/GenBank/DDBJ databases">
        <title>Human intestinal bacterial collection.</title>
        <authorList>
            <person name="Pauvert C."/>
            <person name="Hitch T.C.A."/>
            <person name="Clavel T."/>
        </authorList>
    </citation>
    <scope>NUCLEOTIDE SEQUENCE</scope>
    <source>
        <strain evidence="1">CLA-AA-H227</strain>
    </source>
</reference>
<keyword evidence="2" id="KW-1185">Reference proteome</keyword>
<evidence type="ECO:0000313" key="1">
    <source>
        <dbReference type="EMBL" id="MEQ2527741.1"/>
    </source>
</evidence>
<dbReference type="EMBL" id="JBBMEW010000011">
    <property type="protein sequence ID" value="MEQ2527741.1"/>
    <property type="molecule type" value="Genomic_DNA"/>
</dbReference>
<proteinExistence type="predicted"/>
<protein>
    <submittedName>
        <fullName evidence="1">Uncharacterized protein</fullName>
    </submittedName>
</protein>
<gene>
    <name evidence="1" type="ORF">WMO40_13600</name>
</gene>
<organism evidence="1 2">
    <name type="scientific">Robertmurraya yapensis</name>
    <name type="common">ex Hitch et al 2024</name>
    <dbReference type="NCBI Taxonomy" id="3133160"/>
    <lineage>
        <taxon>Bacteria</taxon>
        <taxon>Bacillati</taxon>
        <taxon>Bacillota</taxon>
        <taxon>Bacilli</taxon>
        <taxon>Bacillales</taxon>
        <taxon>Bacillaceae</taxon>
        <taxon>Robertmurraya</taxon>
    </lineage>
</organism>